<reference evidence="3 4" key="1">
    <citation type="journal article" date="2009" name="Nature">
        <title>Evolution of pathogenicity and sexual reproduction in eight Candida genomes.</title>
        <authorList>
            <person name="Butler G."/>
            <person name="Rasmussen M.D."/>
            <person name="Lin M.F."/>
            <person name="Santos M.A."/>
            <person name="Sakthikumar S."/>
            <person name="Munro C.A."/>
            <person name="Rheinbay E."/>
            <person name="Grabherr M."/>
            <person name="Forche A."/>
            <person name="Reedy J.L."/>
            <person name="Agrafioti I."/>
            <person name="Arnaud M.B."/>
            <person name="Bates S."/>
            <person name="Brown A.J."/>
            <person name="Brunke S."/>
            <person name="Costanzo M.C."/>
            <person name="Fitzpatrick D.A."/>
            <person name="de Groot P.W."/>
            <person name="Harris D."/>
            <person name="Hoyer L.L."/>
            <person name="Hube B."/>
            <person name="Klis F.M."/>
            <person name="Kodira C."/>
            <person name="Lennard N."/>
            <person name="Logue M.E."/>
            <person name="Martin R."/>
            <person name="Neiman A.M."/>
            <person name="Nikolaou E."/>
            <person name="Quail M.A."/>
            <person name="Quinn J."/>
            <person name="Santos M.C."/>
            <person name="Schmitzberger F.F."/>
            <person name="Sherlock G."/>
            <person name="Shah P."/>
            <person name="Silverstein K.A."/>
            <person name="Skrzypek M.S."/>
            <person name="Soll D."/>
            <person name="Staggs R."/>
            <person name="Stansfield I."/>
            <person name="Stumpf M.P."/>
            <person name="Sudbery P.E."/>
            <person name="Srikantha T."/>
            <person name="Zeng Q."/>
            <person name="Berman J."/>
            <person name="Berriman M."/>
            <person name="Heitman J."/>
            <person name="Gow N.A."/>
            <person name="Lorenz M.C."/>
            <person name="Birren B.W."/>
            <person name="Kellis M."/>
            <person name="Cuomo C.A."/>
        </authorList>
    </citation>
    <scope>NUCLEOTIDE SEQUENCE [LARGE SCALE GENOMIC DNA]</scope>
    <source>
        <strain evidence="4">ATCC 6260 / CBS 566 / DSM 6381 / JCM 1539 / NBRC 10279 / NRRL Y-324</strain>
    </source>
</reference>
<dbReference type="KEGG" id="pgu:PGUG_05545"/>
<organism evidence="3 4">
    <name type="scientific">Meyerozyma guilliermondii (strain ATCC 6260 / CBS 566 / DSM 6381 / JCM 1539 / NBRC 10279 / NRRL Y-324)</name>
    <name type="common">Yeast</name>
    <name type="synonym">Candida guilliermondii</name>
    <dbReference type="NCBI Taxonomy" id="294746"/>
    <lineage>
        <taxon>Eukaryota</taxon>
        <taxon>Fungi</taxon>
        <taxon>Dikarya</taxon>
        <taxon>Ascomycota</taxon>
        <taxon>Saccharomycotina</taxon>
        <taxon>Pichiomycetes</taxon>
        <taxon>Debaryomycetaceae</taxon>
        <taxon>Meyerozyma</taxon>
    </lineage>
</organism>
<feature type="chain" id="PRO_5002681359" description="Opaque-phase-specific protein OP4" evidence="2">
    <location>
        <begin position="21"/>
        <end position="366"/>
    </location>
</feature>
<gene>
    <name evidence="3" type="ORF">PGUG_05545</name>
</gene>
<evidence type="ECO:0000256" key="2">
    <source>
        <dbReference type="SAM" id="SignalP"/>
    </source>
</evidence>
<keyword evidence="1" id="KW-0175">Coiled coil</keyword>
<dbReference type="Proteomes" id="UP000001997">
    <property type="component" value="Unassembled WGS sequence"/>
</dbReference>
<dbReference type="RefSeq" id="XP_001482525.2">
    <property type="nucleotide sequence ID" value="XM_001482475.1"/>
</dbReference>
<dbReference type="HOGENOM" id="CLU_061591_0_0_1"/>
<evidence type="ECO:0008006" key="5">
    <source>
        <dbReference type="Google" id="ProtNLM"/>
    </source>
</evidence>
<evidence type="ECO:0000313" key="4">
    <source>
        <dbReference type="Proteomes" id="UP000001997"/>
    </source>
</evidence>
<accession>A5DQJ4</accession>
<dbReference type="GeneID" id="5124005"/>
<dbReference type="eggNOG" id="ENOG502QQIF">
    <property type="taxonomic scope" value="Eukaryota"/>
</dbReference>
<name>A5DQJ4_PICGU</name>
<dbReference type="AlphaFoldDB" id="A5DQJ4"/>
<feature type="coiled-coil region" evidence="1">
    <location>
        <begin position="31"/>
        <end position="65"/>
    </location>
</feature>
<dbReference type="STRING" id="294746.A5DQJ4"/>
<dbReference type="OrthoDB" id="4091967at2759"/>
<proteinExistence type="predicted"/>
<dbReference type="InParanoid" id="A5DQJ4"/>
<feature type="signal peptide" evidence="2">
    <location>
        <begin position="1"/>
        <end position="20"/>
    </location>
</feature>
<protein>
    <recommendedName>
        <fullName evidence="5">Opaque-phase-specific protein OP4</fullName>
    </recommendedName>
</protein>
<dbReference type="OMA" id="QHINNYK"/>
<keyword evidence="2" id="KW-0732">Signal</keyword>
<keyword evidence="4" id="KW-1185">Reference proteome</keyword>
<evidence type="ECO:0000313" key="3">
    <source>
        <dbReference type="EMBL" id="EDK41447.2"/>
    </source>
</evidence>
<evidence type="ECO:0000256" key="1">
    <source>
        <dbReference type="SAM" id="Coils"/>
    </source>
</evidence>
<sequence length="366" mass="38561">MKLSSASLAIALASTTVVNAAPTVASNEVVKREQVDELHSAIAELQNYREKRDQLEGDIAKREYQIVTNILSALNDTGIVPKVLSYAVSNQTLQPILINAVVGVLKSGIINLQAVFDVLDKSNLVYDVIEGLISDCTFYESLFKVAETVIGDLLGKVTSGAKREIDLNEVRALMDSETYDFEFEAVDKRDLSDVVVNILGSLSDSGLATSVVKAVLNDPNFLSFGAALVKAVVQSGALPLSEIINAIKQSNFVGDLLKQLLTLNNGKTIVTNLFAAYSGKCSSSGYTPSTSSNSTSSGLGLGGLASGLLGGLLGGSDTSPTTTAKVVASSTAYAGTPVAAPTSPAATVDPCVKRVKRRVRRRSYNY</sequence>
<dbReference type="EMBL" id="CH408161">
    <property type="protein sequence ID" value="EDK41447.2"/>
    <property type="molecule type" value="Genomic_DNA"/>
</dbReference>